<dbReference type="PANTHER" id="PTHR38605">
    <property type="entry name" value="ATPASE-RELATED"/>
    <property type="match status" value="1"/>
</dbReference>
<dbReference type="InterPro" id="IPR027417">
    <property type="entry name" value="P-loop_NTPase"/>
</dbReference>
<name>A0A318D7F5_9GAMM</name>
<dbReference type="EMBL" id="QICH01000001">
    <property type="protein sequence ID" value="PXF63718.1"/>
    <property type="molecule type" value="Genomic_DNA"/>
</dbReference>
<dbReference type="AlphaFoldDB" id="A0A318D7F5"/>
<gene>
    <name evidence="1" type="ORF">DL796_00775</name>
</gene>
<evidence type="ECO:0000313" key="2">
    <source>
        <dbReference type="Proteomes" id="UP000247689"/>
    </source>
</evidence>
<dbReference type="InterPro" id="IPR007413">
    <property type="entry name" value="YcjX-like"/>
</dbReference>
<comment type="caution">
    <text evidence="1">The sequence shown here is derived from an EMBL/GenBank/DDBJ whole genome shotgun (WGS) entry which is preliminary data.</text>
</comment>
<evidence type="ECO:0008006" key="3">
    <source>
        <dbReference type="Google" id="ProtNLM"/>
    </source>
</evidence>
<dbReference type="PIRSF" id="PIRSF019381">
    <property type="entry name" value="YcjX"/>
    <property type="match status" value="1"/>
</dbReference>
<accession>A0A318D7F5</accession>
<organism evidence="1 2">
    <name type="scientific">Kangiella spongicola</name>
    <dbReference type="NCBI Taxonomy" id="796379"/>
    <lineage>
        <taxon>Bacteria</taxon>
        <taxon>Pseudomonadati</taxon>
        <taxon>Pseudomonadota</taxon>
        <taxon>Gammaproteobacteria</taxon>
        <taxon>Kangiellales</taxon>
        <taxon>Kangiellaceae</taxon>
        <taxon>Kangiella</taxon>
    </lineage>
</organism>
<keyword evidence="2" id="KW-1185">Reference proteome</keyword>
<protein>
    <recommendedName>
        <fullName evidence="3">ATPase</fullName>
    </recommendedName>
</protein>
<dbReference type="SUPFAM" id="SSF52540">
    <property type="entry name" value="P-loop containing nucleoside triphosphate hydrolases"/>
    <property type="match status" value="1"/>
</dbReference>
<sequence>MAWYHKAKSKAEKLVHRGLDRHVRVAVTGLSGAGKTAFVTSVINQLLHAPVEGHLTFLEPCRERRFKASKLAMHQELHIPKFDYQGCFGSLVDANPIWPSSTRNISQANISCRYKVKDKWLRKVSKDSTLTVEILDYPGEWLLDLPLLRLSFKEWSELCQQYLRRERRQQYASDVVKQLSELQYSEPVDEAEIDKLLSSVANDYRTALYDYRKYNKDFSLALPGRFLLPGELEGSPVLSFFPVISSDILSLDWEQFESQSLLKILERRYNYYQKHIIRPFFEEYFSKVDRQIVLIDTNSILESDYESYLDFKHTIERLLEGFSYGRSNWLKRLFSPSIDKLLIATTKADLVPPDQHASLESFMQKTVAQVKNDIGYEGVDVETMAIASVATSEPVTTEHDGKQLHCVKGLDVESRESVIHYPGKVPSKTLSREEWRKLEIDFSPFAVPCFSPDEPLPHIRMDKVLQFLIGDKFV</sequence>
<dbReference type="Pfam" id="PF04317">
    <property type="entry name" value="DUF463"/>
    <property type="match status" value="1"/>
</dbReference>
<evidence type="ECO:0000313" key="1">
    <source>
        <dbReference type="EMBL" id="PXF63718.1"/>
    </source>
</evidence>
<dbReference type="PANTHER" id="PTHR38605:SF1">
    <property type="entry name" value="ATPASE"/>
    <property type="match status" value="1"/>
</dbReference>
<dbReference type="RefSeq" id="WP_110199035.1">
    <property type="nucleotide sequence ID" value="NZ_QICH01000001.1"/>
</dbReference>
<dbReference type="OrthoDB" id="9777645at2"/>
<reference evidence="1 2" key="1">
    <citation type="submission" date="2018-05" db="EMBL/GenBank/DDBJ databases">
        <title>Kangiella spongicola genome sequence.</title>
        <authorList>
            <person name="Maclea K.S."/>
            <person name="Goen A.E."/>
            <person name="Kelley C."/>
            <person name="Underriner A."/>
            <person name="Silverwood T."/>
            <person name="Trachtenberg A.M."/>
        </authorList>
    </citation>
    <scope>NUCLEOTIDE SEQUENCE [LARGE SCALE GENOMIC DNA]</scope>
    <source>
        <strain evidence="1 2">ATCC BAA-2076</strain>
    </source>
</reference>
<dbReference type="Proteomes" id="UP000247689">
    <property type="component" value="Unassembled WGS sequence"/>
</dbReference>
<proteinExistence type="predicted"/>